<accession>A0AAD8RNQ4</accession>
<protein>
    <recommendedName>
        <fullName evidence="5">BRX domain-containing protein</fullName>
    </recommendedName>
</protein>
<feature type="compositionally biased region" description="Polar residues" evidence="4">
    <location>
        <begin position="210"/>
        <end position="220"/>
    </location>
</feature>
<feature type="region of interest" description="Disordered" evidence="4">
    <location>
        <begin position="186"/>
        <end position="287"/>
    </location>
</feature>
<evidence type="ECO:0000256" key="2">
    <source>
        <dbReference type="ARBA" id="ARBA00009057"/>
    </source>
</evidence>
<feature type="domain" description="BRX" evidence="5">
    <location>
        <begin position="290"/>
        <end position="345"/>
    </location>
</feature>
<proteinExistence type="inferred from homology"/>
<dbReference type="GO" id="GO:0005634">
    <property type="term" value="C:nucleus"/>
    <property type="evidence" value="ECO:0007669"/>
    <property type="project" value="UniProtKB-SubCell"/>
</dbReference>
<evidence type="ECO:0000256" key="4">
    <source>
        <dbReference type="SAM" id="MobiDB-lite"/>
    </source>
</evidence>
<feature type="domain" description="BRX" evidence="5">
    <location>
        <begin position="124"/>
        <end position="179"/>
    </location>
</feature>
<sequence>MHVCFRGGTGDSRVSRSISVIRGFTKNMKAMSLKAKEGGGGGHGRRRRRKEADGGDHNDAAGAPSAKIAPAQLQDEADNDDRRRDHELRIEEDKKGGKKQEYCDKCCSPLLDDDDGGGGGDGVREWVAEPEPGVLLTLSPRPDGSNRLRRVRFREELFDACAAQSWWADNHDRIVELYSVVQSDDDDDAAAGAMPATPCQSDEEEAPQPQDATTPRSESWSPSTSNFSGEPSSGSGSAGTVGSPILGLVTAPDNRSGSKAPPPRAPRAAAAQQDNEDNEEEEDVGDQQWKEWVEEYDPGVFLTVRAYPDHPLQLRHVELSRERFGEVKARVWWEENKDKLRSLYSF</sequence>
<feature type="compositionally biased region" description="Acidic residues" evidence="4">
    <location>
        <begin position="274"/>
        <end position="285"/>
    </location>
</feature>
<dbReference type="InterPro" id="IPR013591">
    <property type="entry name" value="Brevis_radix_dom"/>
</dbReference>
<comment type="caution">
    <text evidence="6">The sequence shown here is derived from an EMBL/GenBank/DDBJ whole genome shotgun (WGS) entry which is preliminary data.</text>
</comment>
<evidence type="ECO:0000259" key="5">
    <source>
        <dbReference type="PROSITE" id="PS51514"/>
    </source>
</evidence>
<feature type="compositionally biased region" description="Low complexity" evidence="4">
    <location>
        <begin position="60"/>
        <end position="71"/>
    </location>
</feature>
<evidence type="ECO:0000313" key="7">
    <source>
        <dbReference type="Proteomes" id="UP001231189"/>
    </source>
</evidence>
<reference evidence="6" key="1">
    <citation type="submission" date="2023-07" db="EMBL/GenBank/DDBJ databases">
        <title>A chromosome-level genome assembly of Lolium multiflorum.</title>
        <authorList>
            <person name="Chen Y."/>
            <person name="Copetti D."/>
            <person name="Kolliker R."/>
            <person name="Studer B."/>
        </authorList>
    </citation>
    <scope>NUCLEOTIDE SEQUENCE</scope>
    <source>
        <strain evidence="6">02402/16</strain>
        <tissue evidence="6">Leaf</tissue>
    </source>
</reference>
<comment type="similarity">
    <text evidence="2">Belongs to the BRX family.</text>
</comment>
<gene>
    <name evidence="6" type="ORF">QYE76_002629</name>
</gene>
<name>A0AAD8RNQ4_LOLMU</name>
<feature type="compositionally biased region" description="Basic and acidic residues" evidence="4">
    <location>
        <begin position="50"/>
        <end position="59"/>
    </location>
</feature>
<dbReference type="AlphaFoldDB" id="A0AAD8RNQ4"/>
<organism evidence="6 7">
    <name type="scientific">Lolium multiflorum</name>
    <name type="common">Italian ryegrass</name>
    <name type="synonym">Lolium perenne subsp. multiflorum</name>
    <dbReference type="NCBI Taxonomy" id="4521"/>
    <lineage>
        <taxon>Eukaryota</taxon>
        <taxon>Viridiplantae</taxon>
        <taxon>Streptophyta</taxon>
        <taxon>Embryophyta</taxon>
        <taxon>Tracheophyta</taxon>
        <taxon>Spermatophyta</taxon>
        <taxon>Magnoliopsida</taxon>
        <taxon>Liliopsida</taxon>
        <taxon>Poales</taxon>
        <taxon>Poaceae</taxon>
        <taxon>BOP clade</taxon>
        <taxon>Pooideae</taxon>
        <taxon>Poodae</taxon>
        <taxon>Poeae</taxon>
        <taxon>Poeae Chloroplast Group 2 (Poeae type)</taxon>
        <taxon>Loliodinae</taxon>
        <taxon>Loliinae</taxon>
        <taxon>Lolium</taxon>
    </lineage>
</organism>
<feature type="compositionally biased region" description="Low complexity" evidence="4">
    <location>
        <begin position="221"/>
        <end position="243"/>
    </location>
</feature>
<dbReference type="PANTHER" id="PTHR46058:SF16">
    <property type="entry name" value="PROTEIN BREVIS RADIX-LIKE 5-RELATED"/>
    <property type="match status" value="1"/>
</dbReference>
<evidence type="ECO:0000256" key="3">
    <source>
        <dbReference type="ARBA" id="ARBA00023242"/>
    </source>
</evidence>
<dbReference type="Pfam" id="PF08381">
    <property type="entry name" value="BRX"/>
    <property type="match status" value="2"/>
</dbReference>
<evidence type="ECO:0000313" key="6">
    <source>
        <dbReference type="EMBL" id="KAK1628314.1"/>
    </source>
</evidence>
<dbReference type="InterPro" id="IPR044532">
    <property type="entry name" value="BRX-like"/>
</dbReference>
<feature type="region of interest" description="Disordered" evidence="4">
    <location>
        <begin position="29"/>
        <end position="83"/>
    </location>
</feature>
<dbReference type="EMBL" id="JAUUTY010000005">
    <property type="protein sequence ID" value="KAK1628314.1"/>
    <property type="molecule type" value="Genomic_DNA"/>
</dbReference>
<evidence type="ECO:0000256" key="1">
    <source>
        <dbReference type="ARBA" id="ARBA00004123"/>
    </source>
</evidence>
<keyword evidence="7" id="KW-1185">Reference proteome</keyword>
<dbReference type="PROSITE" id="PS51514">
    <property type="entry name" value="BRX"/>
    <property type="match status" value="2"/>
</dbReference>
<keyword evidence="3" id="KW-0539">Nucleus</keyword>
<dbReference type="Proteomes" id="UP001231189">
    <property type="component" value="Unassembled WGS sequence"/>
</dbReference>
<dbReference type="PANTHER" id="PTHR46058">
    <property type="entry name" value="PROTEIN BREVIS RADIX-LIKE 1"/>
    <property type="match status" value="1"/>
</dbReference>
<comment type="subcellular location">
    <subcellularLocation>
        <location evidence="1">Nucleus</location>
    </subcellularLocation>
</comment>